<dbReference type="EMBL" id="CAEQ01001731">
    <property type="protein sequence ID" value="CCD14992.1"/>
    <property type="molecule type" value="Genomic_DNA"/>
</dbReference>
<organism evidence="1 2">
    <name type="scientific">Trypanosoma congolense (strain IL3000)</name>
    <dbReference type="NCBI Taxonomy" id="1068625"/>
    <lineage>
        <taxon>Eukaryota</taxon>
        <taxon>Discoba</taxon>
        <taxon>Euglenozoa</taxon>
        <taxon>Kinetoplastea</taxon>
        <taxon>Metakinetoplastina</taxon>
        <taxon>Trypanosomatida</taxon>
        <taxon>Trypanosomatidae</taxon>
        <taxon>Trypanosoma</taxon>
        <taxon>Nannomonas</taxon>
    </lineage>
</organism>
<dbReference type="Proteomes" id="UP000000702">
    <property type="component" value="Unassembled WGS sequence"/>
</dbReference>
<accession>F9WCJ8</accession>
<dbReference type="OMA" id="RSTNMDQ"/>
<keyword evidence="2" id="KW-1185">Reference proteome</keyword>
<comment type="caution">
    <text evidence="1">The sequence shown here is derived from an EMBL/GenBank/DDBJ whole genome shotgun (WGS) entry which is preliminary data.</text>
</comment>
<gene>
    <name evidence="1" type="ORF">TCIL3000_0_55590</name>
</gene>
<evidence type="ECO:0000313" key="2">
    <source>
        <dbReference type="Proteomes" id="UP000000702"/>
    </source>
</evidence>
<reference evidence="1 2" key="2">
    <citation type="journal article" date="2012" name="Proc. Natl. Acad. Sci. U.S.A.">
        <title>Antigenic diversity is generated by distinct evolutionary mechanisms in African trypanosome species.</title>
        <authorList>
            <person name="Jackson A.P."/>
            <person name="Berry A."/>
            <person name="Aslett M."/>
            <person name="Allison H.C."/>
            <person name="Burton P."/>
            <person name="Vavrova-Anderson J."/>
            <person name="Brown R."/>
            <person name="Browne H."/>
            <person name="Corton N."/>
            <person name="Hauser H."/>
            <person name="Gamble J."/>
            <person name="Gilderthorp R."/>
            <person name="Marcello L."/>
            <person name="McQuillan J."/>
            <person name="Otto T.D."/>
            <person name="Quail M.A."/>
            <person name="Sanders M.J."/>
            <person name="van Tonder A."/>
            <person name="Ginger M.L."/>
            <person name="Field M.C."/>
            <person name="Barry J.D."/>
            <person name="Hertz-Fowler C."/>
            <person name="Berriman M."/>
        </authorList>
    </citation>
    <scope>NUCLEOTIDE SEQUENCE [LARGE SCALE GENOMIC DNA]</scope>
    <source>
        <strain evidence="1 2">IL3000</strain>
    </source>
</reference>
<evidence type="ECO:0000313" key="1">
    <source>
        <dbReference type="EMBL" id="CCD14992.1"/>
    </source>
</evidence>
<name>F9WCJ8_TRYCI</name>
<protein>
    <submittedName>
        <fullName evidence="1">Uncharacterized protein</fullName>
    </submittedName>
</protein>
<sequence>MGKKQASCGLQTDPEFSFIKKGHLNVIIHTKDGEQKMVPADSAAFIDNPQLTRSRTMDQVNFNNECIFKVTLDFAEPIPCIEETAVREMTDWVLCSCKGNNAFYSPVEKRLVLQNCTVCLQSNVRQLLDPFVVVLCLDEETWVVERVLK</sequence>
<dbReference type="AlphaFoldDB" id="F9WCJ8"/>
<proteinExistence type="predicted"/>
<reference evidence="2" key="1">
    <citation type="submission" date="2011-07" db="EMBL/GenBank/DDBJ databases">
        <title>Divergent evolution of antigenic variation in African trypanosomes.</title>
        <authorList>
            <person name="Jackson A.P."/>
            <person name="Berry A."/>
            <person name="Allison H.C."/>
            <person name="Burton P."/>
            <person name="Anderson J."/>
            <person name="Aslett M."/>
            <person name="Brown R."/>
            <person name="Corton N."/>
            <person name="Harris D."/>
            <person name="Hauser H."/>
            <person name="Gamble J."/>
            <person name="Gilderthorp R."/>
            <person name="McQuillan J."/>
            <person name="Quail M.A."/>
            <person name="Sanders M."/>
            <person name="Van Tonder A."/>
            <person name="Ginger M.L."/>
            <person name="Donelson J.E."/>
            <person name="Field M.C."/>
            <person name="Barry J.D."/>
            <person name="Berriman M."/>
            <person name="Hertz-Fowler C."/>
        </authorList>
    </citation>
    <scope>NUCLEOTIDE SEQUENCE [LARGE SCALE GENOMIC DNA]</scope>
    <source>
        <strain evidence="2">IL3000</strain>
    </source>
</reference>